<gene>
    <name evidence="7" type="ORF">FNY66_07130</name>
</gene>
<keyword evidence="4 6" id="KW-1133">Transmembrane helix</keyword>
<dbReference type="OrthoDB" id="9812661at2"/>
<dbReference type="Proteomes" id="UP000322025">
    <property type="component" value="Unassembled WGS sequence"/>
</dbReference>
<name>A0A5M9HXX5_9FIRM</name>
<comment type="caution">
    <text evidence="7">The sequence shown here is derived from an EMBL/GenBank/DDBJ whole genome shotgun (WGS) entry which is preliminary data.</text>
</comment>
<feature type="transmembrane region" description="Helical" evidence="6">
    <location>
        <begin position="352"/>
        <end position="372"/>
    </location>
</feature>
<evidence type="ECO:0000256" key="1">
    <source>
        <dbReference type="ARBA" id="ARBA00004141"/>
    </source>
</evidence>
<feature type="transmembrane region" description="Helical" evidence="6">
    <location>
        <begin position="316"/>
        <end position="340"/>
    </location>
</feature>
<feature type="transmembrane region" description="Helical" evidence="6">
    <location>
        <begin position="162"/>
        <end position="180"/>
    </location>
</feature>
<accession>A0A5M9HXX5</accession>
<evidence type="ECO:0000313" key="8">
    <source>
        <dbReference type="Proteomes" id="UP000322025"/>
    </source>
</evidence>
<keyword evidence="3" id="KW-0133">Cell shape</keyword>
<dbReference type="GO" id="GO:0032153">
    <property type="term" value="C:cell division site"/>
    <property type="evidence" value="ECO:0007669"/>
    <property type="project" value="TreeGrafter"/>
</dbReference>
<evidence type="ECO:0000256" key="2">
    <source>
        <dbReference type="ARBA" id="ARBA00022692"/>
    </source>
</evidence>
<feature type="transmembrane region" description="Helical" evidence="6">
    <location>
        <begin position="187"/>
        <end position="204"/>
    </location>
</feature>
<dbReference type="InterPro" id="IPR001182">
    <property type="entry name" value="FtsW/RodA"/>
</dbReference>
<dbReference type="RefSeq" id="WP_150310699.1">
    <property type="nucleotide sequence ID" value="NZ_VMSO01000007.1"/>
</dbReference>
<dbReference type="GO" id="GO:0005886">
    <property type="term" value="C:plasma membrane"/>
    <property type="evidence" value="ECO:0007669"/>
    <property type="project" value="TreeGrafter"/>
</dbReference>
<proteinExistence type="predicted"/>
<evidence type="ECO:0000256" key="4">
    <source>
        <dbReference type="ARBA" id="ARBA00022989"/>
    </source>
</evidence>
<feature type="transmembrane region" description="Helical" evidence="6">
    <location>
        <begin position="48"/>
        <end position="68"/>
    </location>
</feature>
<evidence type="ECO:0000256" key="5">
    <source>
        <dbReference type="ARBA" id="ARBA00023136"/>
    </source>
</evidence>
<evidence type="ECO:0000313" key="7">
    <source>
        <dbReference type="EMBL" id="KAA8501638.1"/>
    </source>
</evidence>
<dbReference type="Pfam" id="PF01098">
    <property type="entry name" value="FTSW_RODA_SPOVE"/>
    <property type="match status" value="1"/>
</dbReference>
<dbReference type="PANTHER" id="PTHR30474">
    <property type="entry name" value="CELL CYCLE PROTEIN"/>
    <property type="match status" value="1"/>
</dbReference>
<dbReference type="GO" id="GO:0008360">
    <property type="term" value="P:regulation of cell shape"/>
    <property type="evidence" value="ECO:0007669"/>
    <property type="project" value="UniProtKB-KW"/>
</dbReference>
<dbReference type="AlphaFoldDB" id="A0A5M9HXX5"/>
<evidence type="ECO:0000256" key="6">
    <source>
        <dbReference type="SAM" id="Phobius"/>
    </source>
</evidence>
<feature type="transmembrane region" description="Helical" evidence="6">
    <location>
        <begin position="74"/>
        <end position="94"/>
    </location>
</feature>
<reference evidence="7" key="1">
    <citation type="submission" date="2019-07" db="EMBL/GenBank/DDBJ databases">
        <authorList>
            <person name="Wongkuna S."/>
            <person name="Scaria J."/>
        </authorList>
    </citation>
    <scope>NUCLEOTIDE SEQUENCE [LARGE SCALE GENOMIC DNA]</scope>
    <source>
        <strain evidence="7">SW178</strain>
    </source>
</reference>
<feature type="transmembrane region" description="Helical" evidence="6">
    <location>
        <begin position="17"/>
        <end position="36"/>
    </location>
</feature>
<keyword evidence="8" id="KW-1185">Reference proteome</keyword>
<sequence>MKFLLKKLKPHYNIKDYKIGLVISVVALSVIGILMVRSARPDLMSRQLLGVLLGIGAMVVISLIDYNWVLNFYWPMYFLNLALLAAIWIPGLGVESNGARRWLNLGITQLQPSDLTKILMILFFARFLSDREKLINNPKVILQAVALILPSLAMIVSQPNLSTTICVAALFCALLFLAGLSYKFVGTVLAITVPTVVIFLAIAVQPNQPFLHDYQQERILAWLEPEKYADDESYQQLNSVMAIGSGQLSGKGYNNDDTTSVKNGNFVSEPQTDFIFAIIGEELGFVGCCVVIFLILLIVIQCIMVGLKAKDTGGRIICGGVAALIGIQSFINIGVATLILPNTGLSLPFVSYGLTSVVCFFMGIGFVLNVGLQPNKYQ</sequence>
<dbReference type="EMBL" id="VMSO01000007">
    <property type="protein sequence ID" value="KAA8501638.1"/>
    <property type="molecule type" value="Genomic_DNA"/>
</dbReference>
<protein>
    <submittedName>
        <fullName evidence="7">Rod shape-determining protein RodA</fullName>
    </submittedName>
</protein>
<organism evidence="7 8">
    <name type="scientific">Mediterraneibacter catenae</name>
    <dbReference type="NCBI Taxonomy" id="2594882"/>
    <lineage>
        <taxon>Bacteria</taxon>
        <taxon>Bacillati</taxon>
        <taxon>Bacillota</taxon>
        <taxon>Clostridia</taxon>
        <taxon>Lachnospirales</taxon>
        <taxon>Lachnospiraceae</taxon>
        <taxon>Mediterraneibacter</taxon>
    </lineage>
</organism>
<dbReference type="GO" id="GO:0051301">
    <property type="term" value="P:cell division"/>
    <property type="evidence" value="ECO:0007669"/>
    <property type="project" value="InterPro"/>
</dbReference>
<keyword evidence="2 6" id="KW-0812">Transmembrane</keyword>
<feature type="transmembrane region" description="Helical" evidence="6">
    <location>
        <begin position="283"/>
        <end position="304"/>
    </location>
</feature>
<comment type="subcellular location">
    <subcellularLocation>
        <location evidence="1">Membrane</location>
        <topology evidence="1">Multi-pass membrane protein</topology>
    </subcellularLocation>
</comment>
<dbReference type="GO" id="GO:0015648">
    <property type="term" value="F:lipid-linked peptidoglycan transporter activity"/>
    <property type="evidence" value="ECO:0007669"/>
    <property type="project" value="TreeGrafter"/>
</dbReference>
<keyword evidence="5 6" id="KW-0472">Membrane</keyword>
<evidence type="ECO:0000256" key="3">
    <source>
        <dbReference type="ARBA" id="ARBA00022960"/>
    </source>
</evidence>